<dbReference type="GO" id="GO:0005886">
    <property type="term" value="C:plasma membrane"/>
    <property type="evidence" value="ECO:0007669"/>
    <property type="project" value="UniProtKB-SubCell"/>
</dbReference>
<evidence type="ECO:0000256" key="1">
    <source>
        <dbReference type="ARBA" id="ARBA00004429"/>
    </source>
</evidence>
<dbReference type="CDD" id="cd17394">
    <property type="entry name" value="MFS_FucP_like"/>
    <property type="match status" value="1"/>
</dbReference>
<dbReference type="SUPFAM" id="SSF103473">
    <property type="entry name" value="MFS general substrate transporter"/>
    <property type="match status" value="2"/>
</dbReference>
<sequence>MSNQNTQPAPPKEYKFQGEATASVCSNHKIPVVPKKYLLPFILVTSLFALWGFANDITNPLVAVFKDVFVINNAQSSWVQMAFYGGYATMALPAALFIRRYSYKAGIMVGLALYAIGALLSIPAAAGANFNLFIVGLYVLTFGLAFLETTANPYILSMGDPSTATRRLNLAQAFNPIGSLAGMTVAVTVILSTIQVEDFKNDVNGYYAEAHPTTTEQKTQDLYILPFLRAEPRERTNDPVVKEYVATLDAGVEDVAGNALTDYKEGTVATFNNLTHTELQQHDLKIVALPYTILGCVVIGMLVVFFVAKMPNTCPPTGDHSLHFNDTVKRLFANPRYVGGVIAQTFYVGAQIMCWTFIIQYAETELGIDKATAQKHNIAAMVVFLCSRFICTFFLKYVSPGRLLMVLAIAAIGCTLGAIHLEGMAGLYSLMAISACMSLMFPTIYGIALEGLGSDAKLGSAGLIFAIVGGALMPRIQGGIMDMDSFMGTTATRGSFYLPLLSFVVIAIFGLYCRKPRTKPHGHPA</sequence>
<dbReference type="AlphaFoldDB" id="A0A6B3LCG8"/>
<dbReference type="Gene3D" id="1.20.1250.20">
    <property type="entry name" value="MFS general substrate transporter like domains"/>
    <property type="match status" value="2"/>
</dbReference>
<keyword evidence="4" id="KW-1133">Transmembrane helix</keyword>
<dbReference type="InterPro" id="IPR011701">
    <property type="entry name" value="MFS"/>
</dbReference>
<keyword evidence="2" id="KW-1003">Cell membrane</keyword>
<dbReference type="PANTHER" id="PTHR43702:SF11">
    <property type="entry name" value="L-FUCOSE-PROTON SYMPORTER"/>
    <property type="match status" value="1"/>
</dbReference>
<dbReference type="RefSeq" id="WP_164365131.1">
    <property type="nucleotide sequence ID" value="NZ_CP066776.1"/>
</dbReference>
<dbReference type="InterPro" id="IPR050375">
    <property type="entry name" value="MFS_TsgA-like"/>
</dbReference>
<keyword evidence="7" id="KW-1185">Reference proteome</keyword>
<evidence type="ECO:0000256" key="4">
    <source>
        <dbReference type="ARBA" id="ARBA00022989"/>
    </source>
</evidence>
<dbReference type="EMBL" id="CP066776">
    <property type="protein sequence ID" value="QQL44729.1"/>
    <property type="molecule type" value="Genomic_DNA"/>
</dbReference>
<evidence type="ECO:0000313" key="6">
    <source>
        <dbReference type="EMBL" id="QQL44729.1"/>
    </source>
</evidence>
<name>A0A6B3LCG8_9BACT</name>
<protein>
    <submittedName>
        <fullName evidence="6">MFS transporter</fullName>
    </submittedName>
</protein>
<comment type="subcellular location">
    <subcellularLocation>
        <location evidence="1">Cell inner membrane</location>
        <topology evidence="1">Multi-pass membrane protein</topology>
    </subcellularLocation>
</comment>
<gene>
    <name evidence="6" type="ORF">G3M56_012730</name>
</gene>
<evidence type="ECO:0000313" key="7">
    <source>
        <dbReference type="Proteomes" id="UP000475117"/>
    </source>
</evidence>
<dbReference type="KEGG" id="soa:G3M56_012730"/>
<evidence type="ECO:0000256" key="3">
    <source>
        <dbReference type="ARBA" id="ARBA00022692"/>
    </source>
</evidence>
<organism evidence="6 7">
    <name type="scientific">Sulfuriroseicoccus oceanibius</name>
    <dbReference type="NCBI Taxonomy" id="2707525"/>
    <lineage>
        <taxon>Bacteria</taxon>
        <taxon>Pseudomonadati</taxon>
        <taxon>Verrucomicrobiota</taxon>
        <taxon>Verrucomicrobiia</taxon>
        <taxon>Verrucomicrobiales</taxon>
        <taxon>Verrucomicrobiaceae</taxon>
        <taxon>Sulfuriroseicoccus</taxon>
    </lineage>
</organism>
<dbReference type="PANTHER" id="PTHR43702">
    <property type="entry name" value="L-FUCOSE-PROTON SYMPORTER"/>
    <property type="match status" value="1"/>
</dbReference>
<evidence type="ECO:0000256" key="2">
    <source>
        <dbReference type="ARBA" id="ARBA00022475"/>
    </source>
</evidence>
<evidence type="ECO:0000256" key="5">
    <source>
        <dbReference type="ARBA" id="ARBA00023136"/>
    </source>
</evidence>
<reference evidence="6 7" key="1">
    <citation type="submission" date="2020-12" db="EMBL/GenBank/DDBJ databases">
        <title>Sulforoseuscoccus oceanibium gen. nov., sp. nov., a representative of the phylum Verrucomicrobia with special cytoplasmic membrane, and proposal of Sulforoseuscoccusaceae fam. nov.</title>
        <authorList>
            <person name="Xi F."/>
        </authorList>
    </citation>
    <scope>NUCLEOTIDE SEQUENCE [LARGE SCALE GENOMIC DNA]</scope>
    <source>
        <strain evidence="6 7">T37</strain>
    </source>
</reference>
<accession>A0A6B3LCG8</accession>
<dbReference type="InterPro" id="IPR036259">
    <property type="entry name" value="MFS_trans_sf"/>
</dbReference>
<keyword evidence="3" id="KW-0812">Transmembrane</keyword>
<keyword evidence="5" id="KW-0472">Membrane</keyword>
<dbReference type="GO" id="GO:0022857">
    <property type="term" value="F:transmembrane transporter activity"/>
    <property type="evidence" value="ECO:0007669"/>
    <property type="project" value="InterPro"/>
</dbReference>
<dbReference type="Pfam" id="PF07690">
    <property type="entry name" value="MFS_1"/>
    <property type="match status" value="1"/>
</dbReference>
<dbReference type="Proteomes" id="UP000475117">
    <property type="component" value="Chromosome"/>
</dbReference>
<proteinExistence type="predicted"/>